<comment type="similarity">
    <text evidence="1">Belongs to the peptidase C15 family.</text>
</comment>
<gene>
    <name evidence="6" type="ORF">SCP_1204050</name>
</gene>
<dbReference type="PANTHER" id="PTHR23402">
    <property type="entry name" value="PROTEASE FAMILY C15 PYROGLUTAMYL-PEPTIDASE I-RELATED"/>
    <property type="match status" value="1"/>
</dbReference>
<dbReference type="PANTHER" id="PTHR23402:SF1">
    <property type="entry name" value="PYROGLUTAMYL-PEPTIDASE I"/>
    <property type="match status" value="1"/>
</dbReference>
<dbReference type="InterPro" id="IPR036440">
    <property type="entry name" value="Peptidase_C15-like_sf"/>
</dbReference>
<evidence type="ECO:0000256" key="4">
    <source>
        <dbReference type="ARBA" id="ARBA00022807"/>
    </source>
</evidence>
<sequence length="269" mass="28979">MPAVYIAAPEGAYRVLITGFGPFGTYEENPSWLAVQKLHNCVLGTDSSRQMHITVLEIPTVYTSVLSILPGLHARPPVLPPSTHPEFPPASPPKDGYDLVFHVGVASRGSIRVEKLGHKYGYDLPDAEGKQAPVVAASAPKEVPADSDAARAERERPGEIGGAGPTRIRGFGKGYEAFPEEIHTLIDVETLINNVKSLGVERIVASTDAGHYLCDFTYYCSLAESQRSASTCDKPSKVLFLHCPPVDELCSEDLAEILKKVVAWVGSNA</sequence>
<organism evidence="6 7">
    <name type="scientific">Sparassis crispa</name>
    <dbReference type="NCBI Taxonomy" id="139825"/>
    <lineage>
        <taxon>Eukaryota</taxon>
        <taxon>Fungi</taxon>
        <taxon>Dikarya</taxon>
        <taxon>Basidiomycota</taxon>
        <taxon>Agaricomycotina</taxon>
        <taxon>Agaricomycetes</taxon>
        <taxon>Polyporales</taxon>
        <taxon>Sparassidaceae</taxon>
        <taxon>Sparassis</taxon>
    </lineage>
</organism>
<comment type="caution">
    <text evidence="6">The sequence shown here is derived from an EMBL/GenBank/DDBJ whole genome shotgun (WGS) entry which is preliminary data.</text>
</comment>
<evidence type="ECO:0000256" key="1">
    <source>
        <dbReference type="ARBA" id="ARBA00006641"/>
    </source>
</evidence>
<dbReference type="GO" id="GO:0006508">
    <property type="term" value="P:proteolysis"/>
    <property type="evidence" value="ECO:0007669"/>
    <property type="project" value="UniProtKB-KW"/>
</dbReference>
<dbReference type="GO" id="GO:0008234">
    <property type="term" value="F:cysteine-type peptidase activity"/>
    <property type="evidence" value="ECO:0007669"/>
    <property type="project" value="UniProtKB-KW"/>
</dbReference>
<dbReference type="EMBL" id="BFAD01000012">
    <property type="protein sequence ID" value="GBE88174.1"/>
    <property type="molecule type" value="Genomic_DNA"/>
</dbReference>
<proteinExistence type="inferred from homology"/>
<dbReference type="Pfam" id="PF01470">
    <property type="entry name" value="Peptidase_C15"/>
    <property type="match status" value="1"/>
</dbReference>
<dbReference type="RefSeq" id="XP_027619087.1">
    <property type="nucleotide sequence ID" value="XM_027763286.1"/>
</dbReference>
<protein>
    <recommendedName>
        <fullName evidence="8">Peptidase C15, pyroglutamyl peptidase I-like protein</fullName>
    </recommendedName>
</protein>
<dbReference type="Gene3D" id="3.40.630.20">
    <property type="entry name" value="Peptidase C15, pyroglutamyl peptidase I-like"/>
    <property type="match status" value="1"/>
</dbReference>
<dbReference type="OrthoDB" id="407146at2759"/>
<keyword evidence="3" id="KW-0378">Hydrolase</keyword>
<keyword evidence="7" id="KW-1185">Reference proteome</keyword>
<dbReference type="SUPFAM" id="SSF53182">
    <property type="entry name" value="Pyrrolidone carboxyl peptidase (pyroglutamate aminopeptidase)"/>
    <property type="match status" value="1"/>
</dbReference>
<dbReference type="InParanoid" id="A0A401H182"/>
<name>A0A401H182_9APHY</name>
<evidence type="ECO:0000256" key="2">
    <source>
        <dbReference type="ARBA" id="ARBA00022670"/>
    </source>
</evidence>
<keyword evidence="2" id="KW-0645">Protease</keyword>
<accession>A0A401H182</accession>
<keyword evidence="4" id="KW-0788">Thiol protease</keyword>
<evidence type="ECO:0008006" key="8">
    <source>
        <dbReference type="Google" id="ProtNLM"/>
    </source>
</evidence>
<dbReference type="AlphaFoldDB" id="A0A401H182"/>
<dbReference type="InterPro" id="IPR016125">
    <property type="entry name" value="Peptidase_C15-like"/>
</dbReference>
<evidence type="ECO:0000313" key="7">
    <source>
        <dbReference type="Proteomes" id="UP000287166"/>
    </source>
</evidence>
<dbReference type="GeneID" id="38785091"/>
<feature type="region of interest" description="Disordered" evidence="5">
    <location>
        <begin position="139"/>
        <end position="165"/>
    </location>
</feature>
<evidence type="ECO:0000256" key="5">
    <source>
        <dbReference type="SAM" id="MobiDB-lite"/>
    </source>
</evidence>
<evidence type="ECO:0000313" key="6">
    <source>
        <dbReference type="EMBL" id="GBE88174.1"/>
    </source>
</evidence>
<evidence type="ECO:0000256" key="3">
    <source>
        <dbReference type="ARBA" id="ARBA00022801"/>
    </source>
</evidence>
<dbReference type="Proteomes" id="UP000287166">
    <property type="component" value="Unassembled WGS sequence"/>
</dbReference>
<feature type="compositionally biased region" description="Basic and acidic residues" evidence="5">
    <location>
        <begin position="148"/>
        <end position="158"/>
    </location>
</feature>
<reference evidence="6 7" key="1">
    <citation type="journal article" date="2018" name="Sci. Rep.">
        <title>Genome sequence of the cauliflower mushroom Sparassis crispa (Hanabiratake) and its association with beneficial usage.</title>
        <authorList>
            <person name="Kiyama R."/>
            <person name="Furutani Y."/>
            <person name="Kawaguchi K."/>
            <person name="Nakanishi T."/>
        </authorList>
    </citation>
    <scope>NUCLEOTIDE SEQUENCE [LARGE SCALE GENOMIC DNA]</scope>
</reference>